<dbReference type="Proteomes" id="UP000678393">
    <property type="component" value="Unassembled WGS sequence"/>
</dbReference>
<dbReference type="Gene3D" id="1.10.10.10">
    <property type="entry name" value="Winged helix-like DNA-binding domain superfamily/Winged helix DNA-binding domain"/>
    <property type="match status" value="1"/>
</dbReference>
<dbReference type="InterPro" id="IPR050281">
    <property type="entry name" value="Flavin_monoamine_oxidase"/>
</dbReference>
<dbReference type="PROSITE" id="PS50934">
    <property type="entry name" value="SWIRM"/>
    <property type="match status" value="1"/>
</dbReference>
<accession>A0A8S3Z879</accession>
<dbReference type="GO" id="GO:0008270">
    <property type="term" value="F:zinc ion binding"/>
    <property type="evidence" value="ECO:0007669"/>
    <property type="project" value="UniProtKB-KW"/>
</dbReference>
<dbReference type="Pfam" id="PF01593">
    <property type="entry name" value="Amino_oxidase"/>
    <property type="match status" value="1"/>
</dbReference>
<dbReference type="Gene3D" id="3.90.660.10">
    <property type="match status" value="1"/>
</dbReference>
<comment type="cofactor">
    <cofactor evidence="1 10">
        <name>FAD</name>
        <dbReference type="ChEBI" id="CHEBI:57692"/>
    </cofactor>
</comment>
<feature type="binding site" evidence="9">
    <location>
        <position position="304"/>
    </location>
    <ligand>
        <name>FAD</name>
        <dbReference type="ChEBI" id="CHEBI:57692"/>
    </ligand>
</feature>
<evidence type="ECO:0000256" key="6">
    <source>
        <dbReference type="ARBA" id="ARBA00022827"/>
    </source>
</evidence>
<dbReference type="InterPro" id="IPR007526">
    <property type="entry name" value="SWIRM"/>
</dbReference>
<comment type="caution">
    <text evidence="13">The sequence shown here is derived from an EMBL/GenBank/DDBJ whole genome shotgun (WGS) entry which is preliminary data.</text>
</comment>
<dbReference type="Pfam" id="PF04433">
    <property type="entry name" value="SWIRM"/>
    <property type="match status" value="1"/>
</dbReference>
<dbReference type="InterPro" id="IPR036188">
    <property type="entry name" value="FAD/NAD-bd_sf"/>
</dbReference>
<dbReference type="PANTHER" id="PTHR10742:SF410">
    <property type="entry name" value="LYSINE-SPECIFIC HISTONE DEMETHYLASE 2"/>
    <property type="match status" value="1"/>
</dbReference>
<dbReference type="GO" id="GO:0008131">
    <property type="term" value="F:primary methylamine oxidase activity"/>
    <property type="evidence" value="ECO:0007669"/>
    <property type="project" value="UniProtKB-ARBA"/>
</dbReference>
<dbReference type="EC" id="1.4.3.-" evidence="10"/>
<keyword evidence="3 10" id="KW-0285">Flavoprotein</keyword>
<evidence type="ECO:0000256" key="8">
    <source>
        <dbReference type="ARBA" id="ARBA00023002"/>
    </source>
</evidence>
<dbReference type="InterPro" id="IPR009057">
    <property type="entry name" value="Homeodomain-like_sf"/>
</dbReference>
<dbReference type="PROSITE" id="PS51050">
    <property type="entry name" value="ZF_CW"/>
    <property type="match status" value="1"/>
</dbReference>
<evidence type="ECO:0000256" key="9">
    <source>
        <dbReference type="PIRSR" id="PIRSR601613-1"/>
    </source>
</evidence>
<reference evidence="13" key="1">
    <citation type="submission" date="2021-04" db="EMBL/GenBank/DDBJ databases">
        <authorList>
            <consortium name="Molecular Ecology Group"/>
        </authorList>
    </citation>
    <scope>NUCLEOTIDE SEQUENCE</scope>
</reference>
<dbReference type="SUPFAM" id="SSF51905">
    <property type="entry name" value="FAD/NAD(P)-binding domain"/>
    <property type="match status" value="1"/>
</dbReference>
<evidence type="ECO:0000256" key="10">
    <source>
        <dbReference type="RuleBase" id="RU362067"/>
    </source>
</evidence>
<dbReference type="InterPro" id="IPR036388">
    <property type="entry name" value="WH-like_DNA-bd_sf"/>
</dbReference>
<feature type="binding site" evidence="9">
    <location>
        <position position="507"/>
    </location>
    <ligand>
        <name>FAD</name>
        <dbReference type="ChEBI" id="CHEBI:57692"/>
    </ligand>
</feature>
<sequence>CCGSGWTSRWSHLTLGEHYCNECFEHFYRSHKEGYKDYDLWKREWSQKARTEPGVAAFMVEQIMPYWVQCRAVGCGRWRQLSRGSNLTPEFIDTFVCGRTSLQSSVKKEKQDACTIPEDERVHYVRSPLWLIQNKYPPFLKKSPAAPFLSSYYPDGVGLSPTEEPEELSKEEKKKLCPYVVPFRKGDRPLHAFSMMPDMMLDKEIDMFPLIAQECPHLYLAIRNLILALWMLNPKEWVSKEKCMRHIICRGLTRVSCIEFLPQILSFLTYHNFINQGLVAPPCSLHCDTQVSTESVIVIGAGASGLAAAHLLHSHGIKVTVLEAKKKPGGRVWDHTCDIEVLSASGYLIKGCVNNPLALIAYQAGIDVEESSNTVLFNQLGEVVDEKVESRIHFHFNAILDIVSEWRKNKTPQEDLPLICKFKEFHEEFLRETQGYFSQEEEQIMNFHLGSLEYANGCNLSQLSSLHWDQNDDMPHFNGGQISVPQGFGSILSKLAEDLDIRYGYEVTDIDYRGPQVGVKANDEFLTADKVIVTLPLAVLKTSSVMFYPALPEAKMKAINSLGAGSVEKVVLQFHERFWSHKVKPGQTFGYLPATESQRGLYNIFYPGYCAETQRHTLSTYLVGKTLAKIVENPDEDIFADEEEVQDEDIVQDIMQVLRVIFPQEHIPKPEWTHLFMTHFGQDSHIGMAYTYVPVGADSSASDALAQDVEEKVFFAGEATNRQFPQTITGAYLSGVREARKIIDLLS</sequence>
<dbReference type="InterPro" id="IPR001613">
    <property type="entry name" value="Flavin_amine_oxidase"/>
</dbReference>
<proteinExistence type="inferred from homology"/>
<evidence type="ECO:0000256" key="1">
    <source>
        <dbReference type="ARBA" id="ARBA00001974"/>
    </source>
</evidence>
<keyword evidence="8 10" id="KW-0560">Oxidoreductase</keyword>
<name>A0A8S3Z879_9EUPU</name>
<evidence type="ECO:0000313" key="14">
    <source>
        <dbReference type="Proteomes" id="UP000678393"/>
    </source>
</evidence>
<keyword evidence="6 10" id="KW-0274">FAD</keyword>
<dbReference type="EMBL" id="CAJHNH020002021">
    <property type="protein sequence ID" value="CAG5125319.1"/>
    <property type="molecule type" value="Genomic_DNA"/>
</dbReference>
<evidence type="ECO:0000256" key="3">
    <source>
        <dbReference type="ARBA" id="ARBA00022630"/>
    </source>
</evidence>
<keyword evidence="7" id="KW-0862">Zinc</keyword>
<dbReference type="OrthoDB" id="2219495at2759"/>
<dbReference type="PRINTS" id="PR00757">
    <property type="entry name" value="AMINEOXDASEF"/>
</dbReference>
<protein>
    <recommendedName>
        <fullName evidence="10">Amine oxidase</fullName>
        <ecNumber evidence="10">1.4.3.-</ecNumber>
    </recommendedName>
</protein>
<evidence type="ECO:0000256" key="7">
    <source>
        <dbReference type="ARBA" id="ARBA00022833"/>
    </source>
</evidence>
<evidence type="ECO:0000259" key="11">
    <source>
        <dbReference type="PROSITE" id="PS50934"/>
    </source>
</evidence>
<evidence type="ECO:0000256" key="2">
    <source>
        <dbReference type="ARBA" id="ARBA00005995"/>
    </source>
</evidence>
<dbReference type="InterPro" id="IPR011124">
    <property type="entry name" value="Znf_CW"/>
</dbReference>
<evidence type="ECO:0000256" key="5">
    <source>
        <dbReference type="ARBA" id="ARBA00022771"/>
    </source>
</evidence>
<dbReference type="SUPFAM" id="SSF46689">
    <property type="entry name" value="Homeodomain-like"/>
    <property type="match status" value="1"/>
</dbReference>
<organism evidence="13 14">
    <name type="scientific">Candidula unifasciata</name>
    <dbReference type="NCBI Taxonomy" id="100452"/>
    <lineage>
        <taxon>Eukaryota</taxon>
        <taxon>Metazoa</taxon>
        <taxon>Spiralia</taxon>
        <taxon>Lophotrochozoa</taxon>
        <taxon>Mollusca</taxon>
        <taxon>Gastropoda</taxon>
        <taxon>Heterobranchia</taxon>
        <taxon>Euthyneura</taxon>
        <taxon>Panpulmonata</taxon>
        <taxon>Eupulmonata</taxon>
        <taxon>Stylommatophora</taxon>
        <taxon>Helicina</taxon>
        <taxon>Helicoidea</taxon>
        <taxon>Geomitridae</taxon>
        <taxon>Candidula</taxon>
    </lineage>
</organism>
<comment type="similarity">
    <text evidence="2 10">Belongs to the flavin monoamine oxidase family.</text>
</comment>
<keyword evidence="14" id="KW-1185">Reference proteome</keyword>
<feature type="binding site" evidence="9">
    <location>
        <begin position="323"/>
        <end position="324"/>
    </location>
    <ligand>
        <name>FAD</name>
        <dbReference type="ChEBI" id="CHEBI:57692"/>
    </ligand>
</feature>
<gene>
    <name evidence="13" type="ORF">CUNI_LOCUS10877</name>
</gene>
<keyword evidence="4" id="KW-0479">Metal-binding</keyword>
<evidence type="ECO:0000313" key="13">
    <source>
        <dbReference type="EMBL" id="CAG5125319.1"/>
    </source>
</evidence>
<feature type="domain" description="SWIRM" evidence="11">
    <location>
        <begin position="186"/>
        <end position="285"/>
    </location>
</feature>
<keyword evidence="5" id="KW-0863">Zinc-finger</keyword>
<evidence type="ECO:0000256" key="4">
    <source>
        <dbReference type="ARBA" id="ARBA00022723"/>
    </source>
</evidence>
<dbReference type="SUPFAM" id="SSF54373">
    <property type="entry name" value="FAD-linked reductases, C-terminal domain"/>
    <property type="match status" value="1"/>
</dbReference>
<dbReference type="InterPro" id="IPR002937">
    <property type="entry name" value="Amino_oxidase"/>
</dbReference>
<dbReference type="GO" id="GO:0140682">
    <property type="term" value="F:FAD-dependent H3K4me/H3K4me3 demethylase activity"/>
    <property type="evidence" value="ECO:0007669"/>
    <property type="project" value="UniProtKB-ARBA"/>
</dbReference>
<dbReference type="AlphaFoldDB" id="A0A8S3Z879"/>
<feature type="domain" description="CW-type" evidence="12">
    <location>
        <begin position="61"/>
        <end position="122"/>
    </location>
</feature>
<dbReference type="Gene3D" id="3.50.50.60">
    <property type="entry name" value="FAD/NAD(P)-binding domain"/>
    <property type="match status" value="1"/>
</dbReference>
<dbReference type="Pfam" id="PF07496">
    <property type="entry name" value="zf-CW"/>
    <property type="match status" value="1"/>
</dbReference>
<evidence type="ECO:0000259" key="12">
    <source>
        <dbReference type="PROSITE" id="PS51050"/>
    </source>
</evidence>
<dbReference type="Gene3D" id="3.30.40.100">
    <property type="match status" value="1"/>
</dbReference>
<dbReference type="PANTHER" id="PTHR10742">
    <property type="entry name" value="FLAVIN MONOAMINE OXIDASE"/>
    <property type="match status" value="1"/>
</dbReference>
<feature type="non-terminal residue" evidence="13">
    <location>
        <position position="1"/>
    </location>
</feature>